<dbReference type="Pfam" id="PF00106">
    <property type="entry name" value="adh_short"/>
    <property type="match status" value="1"/>
</dbReference>
<accession>A0ABY9TVG1</accession>
<comment type="similarity">
    <text evidence="1 3">Belongs to the short-chain dehydrogenases/reductases (SDR) family.</text>
</comment>
<proteinExistence type="inferred from homology"/>
<dbReference type="InterPro" id="IPR002347">
    <property type="entry name" value="SDR_fam"/>
</dbReference>
<protein>
    <submittedName>
        <fullName evidence="4">SDR family oxidoreductase</fullName>
    </submittedName>
</protein>
<dbReference type="EMBL" id="CP134145">
    <property type="protein sequence ID" value="WNC72832.1"/>
    <property type="molecule type" value="Genomic_DNA"/>
</dbReference>
<dbReference type="InterPro" id="IPR020904">
    <property type="entry name" value="Sc_DH/Rdtase_CS"/>
</dbReference>
<evidence type="ECO:0000313" key="4">
    <source>
        <dbReference type="EMBL" id="WNC72832.1"/>
    </source>
</evidence>
<dbReference type="PRINTS" id="PR00081">
    <property type="entry name" value="GDHRDH"/>
</dbReference>
<evidence type="ECO:0000256" key="3">
    <source>
        <dbReference type="RuleBase" id="RU000363"/>
    </source>
</evidence>
<dbReference type="PANTHER" id="PTHR43976:SF16">
    <property type="entry name" value="SHORT-CHAIN DEHYDROGENASE_REDUCTASE FAMILY PROTEIN"/>
    <property type="match status" value="1"/>
</dbReference>
<dbReference type="PRINTS" id="PR00080">
    <property type="entry name" value="SDRFAMILY"/>
</dbReference>
<dbReference type="RefSeq" id="WP_348391947.1">
    <property type="nucleotide sequence ID" value="NZ_CP134145.1"/>
</dbReference>
<reference evidence="5" key="1">
    <citation type="submission" date="2023-09" db="EMBL/GenBank/DDBJ databases">
        <authorList>
            <person name="Li S."/>
            <person name="Li X."/>
            <person name="Zhang C."/>
            <person name="Zhao Z."/>
        </authorList>
    </citation>
    <scope>NUCLEOTIDE SEQUENCE [LARGE SCALE GENOMIC DNA]</scope>
    <source>
        <strain evidence="5">SQ149</strain>
    </source>
</reference>
<dbReference type="InterPro" id="IPR051911">
    <property type="entry name" value="SDR_oxidoreductase"/>
</dbReference>
<organism evidence="4 5">
    <name type="scientific">Thalassotalea psychrophila</name>
    <dbReference type="NCBI Taxonomy" id="3065647"/>
    <lineage>
        <taxon>Bacteria</taxon>
        <taxon>Pseudomonadati</taxon>
        <taxon>Pseudomonadota</taxon>
        <taxon>Gammaproteobacteria</taxon>
        <taxon>Alteromonadales</taxon>
        <taxon>Colwelliaceae</taxon>
        <taxon>Thalassotalea</taxon>
    </lineage>
</organism>
<dbReference type="Proteomes" id="UP001258994">
    <property type="component" value="Chromosome"/>
</dbReference>
<evidence type="ECO:0000256" key="1">
    <source>
        <dbReference type="ARBA" id="ARBA00006484"/>
    </source>
</evidence>
<dbReference type="InterPro" id="IPR036291">
    <property type="entry name" value="NAD(P)-bd_dom_sf"/>
</dbReference>
<dbReference type="SUPFAM" id="SSF51735">
    <property type="entry name" value="NAD(P)-binding Rossmann-fold domains"/>
    <property type="match status" value="1"/>
</dbReference>
<dbReference type="PANTHER" id="PTHR43976">
    <property type="entry name" value="SHORT CHAIN DEHYDROGENASE"/>
    <property type="match status" value="1"/>
</dbReference>
<dbReference type="NCBIfam" id="NF004649">
    <property type="entry name" value="PRK05993.1"/>
    <property type="match status" value="1"/>
</dbReference>
<sequence>MKSKSILITGCSSGIGLDSAKTLLARGYQVFATARKQADVDKLTAQGLQAIRLDLGELSSIEQALAQVLEVTGGTLDYLFNNGAYGQPGAVEDLTTDVLRQQFEANVFGWHELTIQVLKIMRAQGHGRIVQNSSVLGFVCMPYRGAYNASKFAIEGLTDTLRLELKNTNIQISILQPGPIDTHFRQNALQAFKQNIDWQHSIHSNNYQKQIDRLASTEPASGFTLQASAVTRCLIHALESKRPKIRYRITFPTKLFAILKRLLPNRWLDVLLNKG</sequence>
<gene>
    <name evidence="4" type="ORF">RGQ13_02325</name>
</gene>
<evidence type="ECO:0000313" key="5">
    <source>
        <dbReference type="Proteomes" id="UP001258994"/>
    </source>
</evidence>
<dbReference type="PROSITE" id="PS00061">
    <property type="entry name" value="ADH_SHORT"/>
    <property type="match status" value="1"/>
</dbReference>
<keyword evidence="2" id="KW-0560">Oxidoreductase</keyword>
<evidence type="ECO:0000256" key="2">
    <source>
        <dbReference type="ARBA" id="ARBA00023002"/>
    </source>
</evidence>
<dbReference type="CDD" id="cd05374">
    <property type="entry name" value="17beta-HSD-like_SDR_c"/>
    <property type="match status" value="1"/>
</dbReference>
<name>A0ABY9TVG1_9GAMM</name>
<dbReference type="Gene3D" id="3.40.50.720">
    <property type="entry name" value="NAD(P)-binding Rossmann-like Domain"/>
    <property type="match status" value="1"/>
</dbReference>
<keyword evidence="5" id="KW-1185">Reference proteome</keyword>